<accession>A0ACC6ABT7</accession>
<reference evidence="1" key="1">
    <citation type="submission" date="2022-05" db="EMBL/GenBank/DDBJ databases">
        <title>Comparative Genomics of Spacecraft Associated Microbes.</title>
        <authorList>
            <person name="Tran M.T."/>
            <person name="Wright A."/>
            <person name="Seuylemezian A."/>
            <person name="Eisen J."/>
            <person name="Coil D."/>
        </authorList>
    </citation>
    <scope>NUCLEOTIDE SEQUENCE</scope>
    <source>
        <strain evidence="1">FAIRING 10M-2.2</strain>
    </source>
</reference>
<comment type="caution">
    <text evidence="1">The sequence shown here is derived from an EMBL/GenBank/DDBJ whole genome shotgun (WGS) entry which is preliminary data.</text>
</comment>
<dbReference type="EMBL" id="JAMBOP010000027">
    <property type="protein sequence ID" value="MCM3737709.1"/>
    <property type="molecule type" value="Genomic_DNA"/>
</dbReference>
<evidence type="ECO:0000313" key="2">
    <source>
        <dbReference type="Proteomes" id="UP001202289"/>
    </source>
</evidence>
<dbReference type="Proteomes" id="UP001202289">
    <property type="component" value="Unassembled WGS sequence"/>
</dbReference>
<proteinExistence type="predicted"/>
<gene>
    <name evidence="1" type="ORF">M3215_18455</name>
</gene>
<organism evidence="1 2">
    <name type="scientific">Bacillus cytotoxicus</name>
    <dbReference type="NCBI Taxonomy" id="580165"/>
    <lineage>
        <taxon>Bacteria</taxon>
        <taxon>Bacillati</taxon>
        <taxon>Bacillota</taxon>
        <taxon>Bacilli</taxon>
        <taxon>Bacillales</taxon>
        <taxon>Bacillaceae</taxon>
        <taxon>Bacillus</taxon>
        <taxon>Bacillus cereus group</taxon>
    </lineage>
</organism>
<keyword evidence="2" id="KW-1185">Reference proteome</keyword>
<sequence>MEKDSPNYVFTDMKKAFLWLGFLAFFSVWNEMVFNVVLPDIAKDLGISSSLANWVNTSFMISFATGSITYGTISDQYGVKKLLVFGLLAYSVGSLLGVLAHSHFFAVIAARFIQGVGASAVPALIMVIVARYVVSEDRGKAFGIIGSLVAMGEGIGPALGGTIAHYVQWPFLFLIPMLTLFTIPFFLKELPNESTKEKRIDTFGIALLSCGIVIFTINITQYNWLYLAISFALFAGFTVHIHKVEQPFIEPRLLTNRKFIWGVLTGGILLGTVAGCIAMIPYMMRDVHQLSASMIGWVIFPGTMSVVLFGMLGGSLVDKRGTTFVLWLGSSFIIASFFVISVFADQTPWLVSAMLIVMFGGLSFVKTVISTSAAAALGPDEVGAGMGFLSFACFLAEGLGMAIVGGLLTKHMLEYPFLSTIQNAKAYLYSNLLLVFIGAILIGVTIYTVAYSRRNEL</sequence>
<protein>
    <submittedName>
        <fullName evidence="1">MFS transporter</fullName>
    </submittedName>
</protein>
<evidence type="ECO:0000313" key="1">
    <source>
        <dbReference type="EMBL" id="MCM3737709.1"/>
    </source>
</evidence>
<name>A0ACC6ABT7_9BACI</name>